<evidence type="ECO:0000313" key="3">
    <source>
        <dbReference type="Proteomes" id="UP000576082"/>
    </source>
</evidence>
<dbReference type="EMBL" id="JABANE010000119">
    <property type="protein sequence ID" value="NME71874.1"/>
    <property type="molecule type" value="Genomic_DNA"/>
</dbReference>
<comment type="caution">
    <text evidence="2">The sequence shown here is derived from an EMBL/GenBank/DDBJ whole genome shotgun (WGS) entry which is preliminary data.</text>
</comment>
<feature type="domain" description="BRCT" evidence="1">
    <location>
        <begin position="213"/>
        <end position="305"/>
    </location>
</feature>
<dbReference type="InterPro" id="IPR001357">
    <property type="entry name" value="BRCT_dom"/>
</dbReference>
<dbReference type="Pfam" id="PF00533">
    <property type="entry name" value="BRCT"/>
    <property type="match status" value="1"/>
</dbReference>
<dbReference type="PANTHER" id="PTHR30231">
    <property type="entry name" value="DNA POLYMERASE III SUBUNIT EPSILON"/>
    <property type="match status" value="1"/>
</dbReference>
<organism evidence="2 3">
    <name type="scientific">Flammeovirga aprica JL-4</name>
    <dbReference type="NCBI Taxonomy" id="694437"/>
    <lineage>
        <taxon>Bacteria</taxon>
        <taxon>Pseudomonadati</taxon>
        <taxon>Bacteroidota</taxon>
        <taxon>Cytophagia</taxon>
        <taxon>Cytophagales</taxon>
        <taxon>Flammeovirgaceae</taxon>
        <taxon>Flammeovirga</taxon>
    </lineage>
</organism>
<dbReference type="InterPro" id="IPR012337">
    <property type="entry name" value="RNaseH-like_sf"/>
</dbReference>
<dbReference type="SUPFAM" id="SSF52113">
    <property type="entry name" value="BRCT domain"/>
    <property type="match status" value="1"/>
</dbReference>
<dbReference type="InterPro" id="IPR013520">
    <property type="entry name" value="Ribonucl_H"/>
</dbReference>
<evidence type="ECO:0000313" key="2">
    <source>
        <dbReference type="EMBL" id="NME71874.1"/>
    </source>
</evidence>
<reference evidence="2 3" key="1">
    <citation type="submission" date="2020-04" db="EMBL/GenBank/DDBJ databases">
        <title>Flammeovirga sp. SR4, a novel species isolated from seawater.</title>
        <authorList>
            <person name="Wang X."/>
        </authorList>
    </citation>
    <scope>NUCLEOTIDE SEQUENCE [LARGE SCALE GENOMIC DNA]</scope>
    <source>
        <strain evidence="2 3">ATCC 23126</strain>
    </source>
</reference>
<dbReference type="Gene3D" id="3.40.50.10190">
    <property type="entry name" value="BRCT domain"/>
    <property type="match status" value="1"/>
</dbReference>
<keyword evidence="3" id="KW-1185">Reference proteome</keyword>
<dbReference type="AlphaFoldDB" id="A0A7X9S0A6"/>
<dbReference type="GO" id="GO:0008408">
    <property type="term" value="F:3'-5' exonuclease activity"/>
    <property type="evidence" value="ECO:0007669"/>
    <property type="project" value="TreeGrafter"/>
</dbReference>
<dbReference type="InterPro" id="IPR036420">
    <property type="entry name" value="BRCT_dom_sf"/>
</dbReference>
<dbReference type="SUPFAM" id="SSF53098">
    <property type="entry name" value="Ribonuclease H-like"/>
    <property type="match status" value="1"/>
</dbReference>
<dbReference type="InterPro" id="IPR036397">
    <property type="entry name" value="RNaseH_sf"/>
</dbReference>
<sequence>MNFIAIDFETANAKRTSACSIGLVVVENYEIVDSQHHLIQPLPNYYNAMNINIHGITPEMTDSAPTFDLRWKELNELLTKYPLLAHNAAFDFTVLRDTLTAYHQPLPDIDFYCSLILSRKALPQLGGYGLSALSEHFNIKLDHHNAESDAKAAAIIALKMLEIHKTESLETLTEKMGSKRGFMKSDGSFQNFGNGRPVKKRKSYQFQPAKNPNPNHRFYNKHVVFTGKLQDMNRKEAMQKVVSAGGKVHPDVITPQTDFLVIGQQDYKKYGDGFRSAKMKIAEQYKALGYPLFIMGENEFILSVE</sequence>
<dbReference type="GO" id="GO:0006259">
    <property type="term" value="P:DNA metabolic process"/>
    <property type="evidence" value="ECO:0007669"/>
    <property type="project" value="UniProtKB-ARBA"/>
</dbReference>
<dbReference type="Pfam" id="PF00929">
    <property type="entry name" value="RNase_T"/>
    <property type="match status" value="1"/>
</dbReference>
<accession>A0A7X9S0A6</accession>
<name>A0A7X9S0A6_9BACT</name>
<dbReference type="CDD" id="cd17748">
    <property type="entry name" value="BRCT_DNA_ligase_like"/>
    <property type="match status" value="1"/>
</dbReference>
<dbReference type="Proteomes" id="UP000576082">
    <property type="component" value="Unassembled WGS sequence"/>
</dbReference>
<proteinExistence type="predicted"/>
<dbReference type="PROSITE" id="PS50172">
    <property type="entry name" value="BRCT"/>
    <property type="match status" value="1"/>
</dbReference>
<dbReference type="GO" id="GO:0003676">
    <property type="term" value="F:nucleic acid binding"/>
    <property type="evidence" value="ECO:0007669"/>
    <property type="project" value="InterPro"/>
</dbReference>
<evidence type="ECO:0000259" key="1">
    <source>
        <dbReference type="PROSITE" id="PS50172"/>
    </source>
</evidence>
<dbReference type="GO" id="GO:0005829">
    <property type="term" value="C:cytosol"/>
    <property type="evidence" value="ECO:0007669"/>
    <property type="project" value="TreeGrafter"/>
</dbReference>
<dbReference type="SMART" id="SM00479">
    <property type="entry name" value="EXOIII"/>
    <property type="match status" value="1"/>
</dbReference>
<dbReference type="PANTHER" id="PTHR30231:SF42">
    <property type="entry name" value="EXONUCLEASE"/>
    <property type="match status" value="1"/>
</dbReference>
<dbReference type="Gene3D" id="3.30.420.10">
    <property type="entry name" value="Ribonuclease H-like superfamily/Ribonuclease H"/>
    <property type="match status" value="1"/>
</dbReference>
<dbReference type="RefSeq" id="WP_169660076.1">
    <property type="nucleotide sequence ID" value="NZ_JABANE010000119.1"/>
</dbReference>
<protein>
    <submittedName>
        <fullName evidence="2">DNA polymerase III</fullName>
    </submittedName>
</protein>
<dbReference type="CDD" id="cd06130">
    <property type="entry name" value="DNA_pol_III_epsilon_like"/>
    <property type="match status" value="1"/>
</dbReference>
<gene>
    <name evidence="2" type="ORF">HHU12_28165</name>
</gene>